<accession>A0A6B0UXF2</accession>
<dbReference type="AlphaFoldDB" id="A0A6B0UXF2"/>
<organism evidence="1">
    <name type="scientific">Ixodes ricinus</name>
    <name type="common">Common tick</name>
    <name type="synonym">Acarus ricinus</name>
    <dbReference type="NCBI Taxonomy" id="34613"/>
    <lineage>
        <taxon>Eukaryota</taxon>
        <taxon>Metazoa</taxon>
        <taxon>Ecdysozoa</taxon>
        <taxon>Arthropoda</taxon>
        <taxon>Chelicerata</taxon>
        <taxon>Arachnida</taxon>
        <taxon>Acari</taxon>
        <taxon>Parasitiformes</taxon>
        <taxon>Ixodida</taxon>
        <taxon>Ixodoidea</taxon>
        <taxon>Ixodidae</taxon>
        <taxon>Ixodinae</taxon>
        <taxon>Ixodes</taxon>
    </lineage>
</organism>
<reference evidence="1" key="1">
    <citation type="submission" date="2019-12" db="EMBL/GenBank/DDBJ databases">
        <title>An insight into the sialome of adult female Ixodes ricinus ticks feeding for 6 days.</title>
        <authorList>
            <person name="Perner J."/>
            <person name="Ribeiro J.M.C."/>
        </authorList>
    </citation>
    <scope>NUCLEOTIDE SEQUENCE</scope>
    <source>
        <strain evidence="1">Semi-engorged</strain>
        <tissue evidence="1">Salivary glands</tissue>
    </source>
</reference>
<evidence type="ECO:0000313" key="1">
    <source>
        <dbReference type="EMBL" id="MXU94449.1"/>
    </source>
</evidence>
<dbReference type="EMBL" id="GIFC01012366">
    <property type="protein sequence ID" value="MXU94449.1"/>
    <property type="molecule type" value="Transcribed_RNA"/>
</dbReference>
<name>A0A6B0UXF2_IXORI</name>
<sequence length="163" mass="17641">MKESRNVEETAVLQLLLLSSSSSLAEGSGATPFATGCALPLGSPPRTCLRDWALLALPTAFAPFCGMSCAFRLRRLIWPFSRPGSTNMPLPGPFLNSVPPEGAETGSFADRAGITLLFLFSRSRAVALRGSGGSHRSRRLHSDVRFFTSFPDLNLELSPYRHS</sequence>
<protein>
    <submittedName>
        <fullName evidence="1">Putative secreted protein</fullName>
    </submittedName>
</protein>
<proteinExistence type="predicted"/>